<name>A0ABR4NF29_9FUNG</name>
<keyword evidence="2" id="KW-0812">Transmembrane</keyword>
<feature type="transmembrane region" description="Helical" evidence="2">
    <location>
        <begin position="247"/>
        <end position="266"/>
    </location>
</feature>
<feature type="transmembrane region" description="Helical" evidence="2">
    <location>
        <begin position="207"/>
        <end position="227"/>
    </location>
</feature>
<keyword evidence="2" id="KW-1133">Transmembrane helix</keyword>
<organism evidence="3 4">
    <name type="scientific">Polyrhizophydium stewartii</name>
    <dbReference type="NCBI Taxonomy" id="2732419"/>
    <lineage>
        <taxon>Eukaryota</taxon>
        <taxon>Fungi</taxon>
        <taxon>Fungi incertae sedis</taxon>
        <taxon>Chytridiomycota</taxon>
        <taxon>Chytridiomycota incertae sedis</taxon>
        <taxon>Chytridiomycetes</taxon>
        <taxon>Rhizophydiales</taxon>
        <taxon>Rhizophydiales incertae sedis</taxon>
        <taxon>Polyrhizophydium</taxon>
    </lineage>
</organism>
<proteinExistence type="predicted"/>
<keyword evidence="2" id="KW-0472">Membrane</keyword>
<sequence>MGRLQTACLSQPLNIACFAFATVTAMANLNLGARNAAQALSKSTSAWRILAFLAAINIVSIMIQTATAAYIYWEPPQTEIALTVGRVCTALLFLGFGLAQLELWVVFGVLFAKRPQDVWSPVAKSRAQIAIVVGHLLLAWGEYVPESVLTEPTLASVSAPAQRKQQLATSAITWPRLTISPTYLSMCATPHSRNIARQQIVNTSVTLHALVLTIAGSYQAYIVTLALARTSKKLSADDTTQTRRRLIAIVALSMAAGTAGLVAYAYRAMTPQASSLDALNLQMMLYQLSLACLGSEAVLQSLSLMIMMRLVAGKPVNAFGGNGSGNSGGGGVGAGVRGLIRKISKYSAKSPGKSMVEVATNDTESEGTVVVPQPPPPSLAEK</sequence>
<evidence type="ECO:0000256" key="2">
    <source>
        <dbReference type="SAM" id="Phobius"/>
    </source>
</evidence>
<dbReference type="EMBL" id="JADGIZ020000008">
    <property type="protein sequence ID" value="KAL2918102.1"/>
    <property type="molecule type" value="Genomic_DNA"/>
</dbReference>
<evidence type="ECO:0000313" key="4">
    <source>
        <dbReference type="Proteomes" id="UP001527925"/>
    </source>
</evidence>
<feature type="transmembrane region" description="Helical" evidence="2">
    <location>
        <begin position="49"/>
        <end position="72"/>
    </location>
</feature>
<evidence type="ECO:0000313" key="3">
    <source>
        <dbReference type="EMBL" id="KAL2918102.1"/>
    </source>
</evidence>
<feature type="transmembrane region" description="Helical" evidence="2">
    <location>
        <begin position="286"/>
        <end position="307"/>
    </location>
</feature>
<comment type="caution">
    <text evidence="3">The sequence shown here is derived from an EMBL/GenBank/DDBJ whole genome shotgun (WGS) entry which is preliminary data.</text>
</comment>
<feature type="transmembrane region" description="Helical" evidence="2">
    <location>
        <begin position="84"/>
        <end position="111"/>
    </location>
</feature>
<feature type="transmembrane region" description="Helical" evidence="2">
    <location>
        <begin position="12"/>
        <end position="29"/>
    </location>
</feature>
<evidence type="ECO:0000256" key="1">
    <source>
        <dbReference type="SAM" id="MobiDB-lite"/>
    </source>
</evidence>
<feature type="region of interest" description="Disordered" evidence="1">
    <location>
        <begin position="347"/>
        <end position="382"/>
    </location>
</feature>
<protein>
    <submittedName>
        <fullName evidence="3">Uncharacterized protein</fullName>
    </submittedName>
</protein>
<dbReference type="Proteomes" id="UP001527925">
    <property type="component" value="Unassembled WGS sequence"/>
</dbReference>
<reference evidence="3 4" key="1">
    <citation type="submission" date="2023-09" db="EMBL/GenBank/DDBJ databases">
        <title>Pangenome analysis of Batrachochytrium dendrobatidis and related Chytrids.</title>
        <authorList>
            <person name="Yacoub M.N."/>
            <person name="Stajich J.E."/>
            <person name="James T.Y."/>
        </authorList>
    </citation>
    <scope>NUCLEOTIDE SEQUENCE [LARGE SCALE GENOMIC DNA]</scope>
    <source>
        <strain evidence="3 4">JEL0888</strain>
    </source>
</reference>
<feature type="compositionally biased region" description="Pro residues" evidence="1">
    <location>
        <begin position="372"/>
        <end position="382"/>
    </location>
</feature>
<gene>
    <name evidence="3" type="ORF">HK105_202516</name>
</gene>
<accession>A0ABR4NF29</accession>
<keyword evidence="4" id="KW-1185">Reference proteome</keyword>